<name>A0AB39W537_9FLAO</name>
<sequence>MKAIKTILAITLFGIIGTVNGQEARVKNETTINTNQDRMAYYEQRGAEDARFEFEFKAKSKADEKAFWEEQKEYEKNLKKHNRKAYRAYIASKQEAYAEHHHHCDGHCYHSDSFYQHAGYYYYGYDEQNYQTTPHSTSVNTQIRVNTPSVRLGVF</sequence>
<protein>
    <submittedName>
        <fullName evidence="1">Uncharacterized protein</fullName>
    </submittedName>
</protein>
<dbReference type="EMBL" id="CP165625">
    <property type="protein sequence ID" value="XDU95986.1"/>
    <property type="molecule type" value="Genomic_DNA"/>
</dbReference>
<reference evidence="1" key="1">
    <citation type="submission" date="2024-07" db="EMBL/GenBank/DDBJ databases">
        <authorList>
            <person name="Biller S.J."/>
        </authorList>
    </citation>
    <scope>NUCLEOTIDE SEQUENCE</scope>
    <source>
        <strain evidence="1">WC2409</strain>
    </source>
</reference>
<dbReference type="AlphaFoldDB" id="A0AB39W537"/>
<organism evidence="1">
    <name type="scientific">Flavobacterium sp. WC2409</name>
    <dbReference type="NCBI Taxonomy" id="3234139"/>
    <lineage>
        <taxon>Bacteria</taxon>
        <taxon>Pseudomonadati</taxon>
        <taxon>Bacteroidota</taxon>
        <taxon>Flavobacteriia</taxon>
        <taxon>Flavobacteriales</taxon>
        <taxon>Flavobacteriaceae</taxon>
        <taxon>Flavobacterium</taxon>
    </lineage>
</organism>
<accession>A0AB39W537</accession>
<proteinExistence type="predicted"/>
<dbReference type="RefSeq" id="WP_369753351.1">
    <property type="nucleotide sequence ID" value="NZ_CP165625.1"/>
</dbReference>
<evidence type="ECO:0000313" key="1">
    <source>
        <dbReference type="EMBL" id="XDU95986.1"/>
    </source>
</evidence>
<gene>
    <name evidence="1" type="ORF">AB3G34_02430</name>
</gene>